<name>A0ABT6XS91_9FLAO</name>
<reference evidence="1 2" key="1">
    <citation type="submission" date="2023-05" db="EMBL/GenBank/DDBJ databases">
        <title>Flavobacterium sedimenti sp. nov., isolated from the sediment.</title>
        <authorList>
            <person name="Wu N."/>
        </authorList>
    </citation>
    <scope>NUCLEOTIDE SEQUENCE [LARGE SCALE GENOMIC DNA]</scope>
    <source>
        <strain evidence="1 2">YZ-48</strain>
    </source>
</reference>
<dbReference type="Proteomes" id="UP001230035">
    <property type="component" value="Unassembled WGS sequence"/>
</dbReference>
<accession>A0ABT6XS91</accession>
<comment type="caution">
    <text evidence="1">The sequence shown here is derived from an EMBL/GenBank/DDBJ whole genome shotgun (WGS) entry which is preliminary data.</text>
</comment>
<evidence type="ECO:0008006" key="3">
    <source>
        <dbReference type="Google" id="ProtNLM"/>
    </source>
</evidence>
<evidence type="ECO:0000313" key="2">
    <source>
        <dbReference type="Proteomes" id="UP001230035"/>
    </source>
</evidence>
<proteinExistence type="predicted"/>
<protein>
    <recommendedName>
        <fullName evidence="3">ApeA N-terminal domain-containing protein</fullName>
    </recommendedName>
</protein>
<dbReference type="RefSeq" id="WP_283239622.1">
    <property type="nucleotide sequence ID" value="NZ_JASGBP010000007.1"/>
</dbReference>
<sequence>MKEINKLKGEIEKMEAAIPKLYINSTFAEILQLNNASSVIVNVPAHGINNHPAELSKNDDKGFTLIINNTVSYINTSYDIELINGNQKFRIDDLYIGMKSTKLTRNVGDKYFTGIMSSQASLRQFSTEDFSTSPSFYRFVIPFGSGDLRSYIYSSPYKNESTIFAKGMVKVSIEGLDFSIYETKYDKLNYLIIDADDKIDFEKFADICFSVMVGYGFLSGDFIQNEAYYVRSEDNQFKTIDGISYSQLRESIITHGTTNPIHVSPYSYTQDPAVTEKFDLFLKIFDCELFGKLCAKINSESEYATLILLILESNKSSLILRPAGYSVALEKITNIIVEENAGLKPIPDKKISRELIKKMHLLLNEYEEQIKEVGNEDSMIILTKNIDRLNSPTNQDKLSKPFKIYDIILTPKDIEAIGKRNSFLHARALQIEEGSSEFLEIFMTALRLNKLVNKLILKHLGFSGHIINHLKHNEKLFATPIDEELFELI</sequence>
<gene>
    <name evidence="1" type="ORF">QHT84_11020</name>
</gene>
<keyword evidence="2" id="KW-1185">Reference proteome</keyword>
<organism evidence="1 2">
    <name type="scientific">Flavobacterium sedimenticola</name>
    <dbReference type="NCBI Taxonomy" id="3043286"/>
    <lineage>
        <taxon>Bacteria</taxon>
        <taxon>Pseudomonadati</taxon>
        <taxon>Bacteroidota</taxon>
        <taxon>Flavobacteriia</taxon>
        <taxon>Flavobacteriales</taxon>
        <taxon>Flavobacteriaceae</taxon>
        <taxon>Flavobacterium</taxon>
    </lineage>
</organism>
<evidence type="ECO:0000313" key="1">
    <source>
        <dbReference type="EMBL" id="MDI9257945.1"/>
    </source>
</evidence>
<dbReference type="EMBL" id="JASGBP010000007">
    <property type="protein sequence ID" value="MDI9257945.1"/>
    <property type="molecule type" value="Genomic_DNA"/>
</dbReference>